<organism evidence="7">
    <name type="scientific">Kitasatospora camelliae</name>
    <dbReference type="NCBI Taxonomy" id="3156397"/>
    <lineage>
        <taxon>Bacteria</taxon>
        <taxon>Bacillati</taxon>
        <taxon>Actinomycetota</taxon>
        <taxon>Actinomycetes</taxon>
        <taxon>Kitasatosporales</taxon>
        <taxon>Streptomycetaceae</taxon>
        <taxon>Kitasatospora</taxon>
    </lineage>
</organism>
<protein>
    <submittedName>
        <fullName evidence="7">ScbR family autoregulator-binding transcription factor</fullName>
    </submittedName>
</protein>
<feature type="compositionally biased region" description="Low complexity" evidence="5">
    <location>
        <begin position="1"/>
        <end position="15"/>
    </location>
</feature>
<dbReference type="Gene3D" id="1.10.357.10">
    <property type="entry name" value="Tetracycline Repressor, domain 2"/>
    <property type="match status" value="1"/>
</dbReference>
<gene>
    <name evidence="7" type="ORF">ABWK59_18515</name>
</gene>
<evidence type="ECO:0000256" key="1">
    <source>
        <dbReference type="ARBA" id="ARBA00023015"/>
    </source>
</evidence>
<dbReference type="Pfam" id="PF21935">
    <property type="entry name" value="TetR_C_45"/>
    <property type="match status" value="1"/>
</dbReference>
<dbReference type="RefSeq" id="WP_354641702.1">
    <property type="nucleotide sequence ID" value="NZ_CP159872.1"/>
</dbReference>
<evidence type="ECO:0000256" key="3">
    <source>
        <dbReference type="ARBA" id="ARBA00023163"/>
    </source>
</evidence>
<evidence type="ECO:0000256" key="2">
    <source>
        <dbReference type="ARBA" id="ARBA00023125"/>
    </source>
</evidence>
<dbReference type="PROSITE" id="PS50977">
    <property type="entry name" value="HTH_TETR_2"/>
    <property type="match status" value="1"/>
</dbReference>
<dbReference type="GO" id="GO:0003700">
    <property type="term" value="F:DNA-binding transcription factor activity"/>
    <property type="evidence" value="ECO:0007669"/>
    <property type="project" value="TreeGrafter"/>
</dbReference>
<dbReference type="PANTHER" id="PTHR30055:SF234">
    <property type="entry name" value="HTH-TYPE TRANSCRIPTIONAL REGULATOR BETI"/>
    <property type="match status" value="1"/>
</dbReference>
<dbReference type="InterPro" id="IPR009057">
    <property type="entry name" value="Homeodomain-like_sf"/>
</dbReference>
<proteinExistence type="predicted"/>
<feature type="compositionally biased region" description="Basic and acidic residues" evidence="5">
    <location>
        <begin position="16"/>
        <end position="28"/>
    </location>
</feature>
<dbReference type="AlphaFoldDB" id="A0AAU8JY22"/>
<dbReference type="SUPFAM" id="SSF46689">
    <property type="entry name" value="Homeodomain-like"/>
    <property type="match status" value="1"/>
</dbReference>
<keyword evidence="3" id="KW-0804">Transcription</keyword>
<evidence type="ECO:0000259" key="6">
    <source>
        <dbReference type="PROSITE" id="PS50977"/>
    </source>
</evidence>
<dbReference type="EMBL" id="CP159872">
    <property type="protein sequence ID" value="XCM80767.1"/>
    <property type="molecule type" value="Genomic_DNA"/>
</dbReference>
<dbReference type="KEGG" id="kcm:ABWK59_18515"/>
<keyword evidence="1" id="KW-0805">Transcription regulation</keyword>
<evidence type="ECO:0000256" key="5">
    <source>
        <dbReference type="SAM" id="MobiDB-lite"/>
    </source>
</evidence>
<sequence>MNDIASAATAAAEAALSRRPEPKQERAQRTRTLVLAAAAELFASKGFPATSITDIAQQVGLTKGAVYFHFKNKEDMAIAVVEANYLLWPTLLDEVRAEGLDPLQTLRELLDRTAHTFHTNVIVRATSRLQAERTLIGSQLPQPYVGWIEILTTLLAEARGAGQVRRDMTPEALARVIVAAFYGMQHISDVLHGQADLMERWAEVREVIFSSLAPR</sequence>
<accession>A0AAU8JY22</accession>
<dbReference type="InterPro" id="IPR036271">
    <property type="entry name" value="Tet_transcr_reg_TetR-rel_C_sf"/>
</dbReference>
<dbReference type="InterPro" id="IPR050109">
    <property type="entry name" value="HTH-type_TetR-like_transc_reg"/>
</dbReference>
<keyword evidence="2 4" id="KW-0238">DNA-binding</keyword>
<dbReference type="InterPro" id="IPR054126">
    <property type="entry name" value="CprB_TetR_C"/>
</dbReference>
<dbReference type="InterPro" id="IPR001647">
    <property type="entry name" value="HTH_TetR"/>
</dbReference>
<dbReference type="InterPro" id="IPR023772">
    <property type="entry name" value="DNA-bd_HTH_TetR-type_CS"/>
</dbReference>
<feature type="domain" description="HTH tetR-type" evidence="6">
    <location>
        <begin position="28"/>
        <end position="88"/>
    </location>
</feature>
<feature type="DNA-binding region" description="H-T-H motif" evidence="4">
    <location>
        <begin position="51"/>
        <end position="70"/>
    </location>
</feature>
<dbReference type="PANTHER" id="PTHR30055">
    <property type="entry name" value="HTH-TYPE TRANSCRIPTIONAL REGULATOR RUTR"/>
    <property type="match status" value="1"/>
</dbReference>
<dbReference type="NCBIfam" id="NF041196">
    <property type="entry name" value="ScbR_bind_reg"/>
    <property type="match status" value="1"/>
</dbReference>
<dbReference type="InterPro" id="IPR047923">
    <property type="entry name" value="ArpA-like"/>
</dbReference>
<dbReference type="PRINTS" id="PR00455">
    <property type="entry name" value="HTHTETR"/>
</dbReference>
<feature type="region of interest" description="Disordered" evidence="5">
    <location>
        <begin position="1"/>
        <end position="28"/>
    </location>
</feature>
<dbReference type="GO" id="GO:0000976">
    <property type="term" value="F:transcription cis-regulatory region binding"/>
    <property type="evidence" value="ECO:0007669"/>
    <property type="project" value="TreeGrafter"/>
</dbReference>
<name>A0AAU8JY22_9ACTN</name>
<evidence type="ECO:0000256" key="4">
    <source>
        <dbReference type="PROSITE-ProRule" id="PRU00335"/>
    </source>
</evidence>
<dbReference type="SUPFAM" id="SSF48498">
    <property type="entry name" value="Tetracyclin repressor-like, C-terminal domain"/>
    <property type="match status" value="1"/>
</dbReference>
<evidence type="ECO:0000313" key="7">
    <source>
        <dbReference type="EMBL" id="XCM80767.1"/>
    </source>
</evidence>
<reference evidence="7" key="1">
    <citation type="submission" date="2024-06" db="EMBL/GenBank/DDBJ databases">
        <title>The genome sequences of Kitasatospora sp. strain HUAS MG31.</title>
        <authorList>
            <person name="Mo P."/>
        </authorList>
    </citation>
    <scope>NUCLEOTIDE SEQUENCE</scope>
    <source>
        <strain evidence="7">HUAS MG31</strain>
    </source>
</reference>
<dbReference type="PROSITE" id="PS01081">
    <property type="entry name" value="HTH_TETR_1"/>
    <property type="match status" value="1"/>
</dbReference>
<dbReference type="Pfam" id="PF00440">
    <property type="entry name" value="TetR_N"/>
    <property type="match status" value="1"/>
</dbReference>